<protein>
    <submittedName>
        <fullName evidence="1">Uncharacterized protein</fullName>
    </submittedName>
</protein>
<reference evidence="1 2" key="1">
    <citation type="journal article" date="2024" name="G3 (Bethesda)">
        <title>Genome assembly of Hibiscus sabdariffa L. provides insights into metabolisms of medicinal natural products.</title>
        <authorList>
            <person name="Kim T."/>
        </authorList>
    </citation>
    <scope>NUCLEOTIDE SEQUENCE [LARGE SCALE GENOMIC DNA]</scope>
    <source>
        <strain evidence="1">TK-2024</strain>
        <tissue evidence="1">Old leaves</tissue>
    </source>
</reference>
<sequence length="132" mass="14750">MYGCESLVELPGLEHLTHLKRLEFKGCLKLKKFPELPDNFSDLDLSHAEIEEVPDSIQHHVGLRNLRLRNSMLENVSSNISKLESLGMLDLGGCKSLKTLSELPLYLWCLNADGCTSLGKVSFTCPFVAIFT</sequence>
<accession>A0ABR2BME2</accession>
<name>A0ABR2BME2_9ROSI</name>
<comment type="caution">
    <text evidence="1">The sequence shown here is derived from an EMBL/GenBank/DDBJ whole genome shotgun (WGS) entry which is preliminary data.</text>
</comment>
<dbReference type="EMBL" id="JBBPBM010000103">
    <property type="protein sequence ID" value="KAK8508265.1"/>
    <property type="molecule type" value="Genomic_DNA"/>
</dbReference>
<organism evidence="1 2">
    <name type="scientific">Hibiscus sabdariffa</name>
    <name type="common">roselle</name>
    <dbReference type="NCBI Taxonomy" id="183260"/>
    <lineage>
        <taxon>Eukaryota</taxon>
        <taxon>Viridiplantae</taxon>
        <taxon>Streptophyta</taxon>
        <taxon>Embryophyta</taxon>
        <taxon>Tracheophyta</taxon>
        <taxon>Spermatophyta</taxon>
        <taxon>Magnoliopsida</taxon>
        <taxon>eudicotyledons</taxon>
        <taxon>Gunneridae</taxon>
        <taxon>Pentapetalae</taxon>
        <taxon>rosids</taxon>
        <taxon>malvids</taxon>
        <taxon>Malvales</taxon>
        <taxon>Malvaceae</taxon>
        <taxon>Malvoideae</taxon>
        <taxon>Hibiscus</taxon>
    </lineage>
</organism>
<dbReference type="PANTHER" id="PTHR47186">
    <property type="entry name" value="LEUCINE-RICH REPEAT-CONTAINING PROTEIN 57"/>
    <property type="match status" value="1"/>
</dbReference>
<evidence type="ECO:0000313" key="1">
    <source>
        <dbReference type="EMBL" id="KAK8508265.1"/>
    </source>
</evidence>
<dbReference type="SUPFAM" id="SSF52058">
    <property type="entry name" value="L domain-like"/>
    <property type="match status" value="1"/>
</dbReference>
<dbReference type="Proteomes" id="UP001472677">
    <property type="component" value="Unassembled WGS sequence"/>
</dbReference>
<dbReference type="Gene3D" id="3.80.10.10">
    <property type="entry name" value="Ribonuclease Inhibitor"/>
    <property type="match status" value="2"/>
</dbReference>
<keyword evidence="2" id="KW-1185">Reference proteome</keyword>
<evidence type="ECO:0000313" key="2">
    <source>
        <dbReference type="Proteomes" id="UP001472677"/>
    </source>
</evidence>
<dbReference type="InterPro" id="IPR032675">
    <property type="entry name" value="LRR_dom_sf"/>
</dbReference>
<dbReference type="PANTHER" id="PTHR47186:SF63">
    <property type="entry name" value="C-JID DOMAIN-CONTAINING PROTEIN"/>
    <property type="match status" value="1"/>
</dbReference>
<proteinExistence type="predicted"/>
<gene>
    <name evidence="1" type="ORF">V6N12_019444</name>
</gene>